<proteinExistence type="predicted"/>
<keyword evidence="3" id="KW-1185">Reference proteome</keyword>
<feature type="transmembrane region" description="Helical" evidence="1">
    <location>
        <begin position="57"/>
        <end position="77"/>
    </location>
</feature>
<gene>
    <name evidence="2" type="ORF">GCM10010909_15460</name>
</gene>
<protein>
    <recommendedName>
        <fullName evidence="4">Styrene-oxide isomerase</fullName>
    </recommendedName>
</protein>
<evidence type="ECO:0000313" key="3">
    <source>
        <dbReference type="Proteomes" id="UP001156641"/>
    </source>
</evidence>
<dbReference type="Pfam" id="PF26512">
    <property type="entry name" value="SOI"/>
    <property type="match status" value="1"/>
</dbReference>
<keyword evidence="1" id="KW-1133">Transmembrane helix</keyword>
<dbReference type="RefSeq" id="WP_284257571.1">
    <property type="nucleotide sequence ID" value="NZ_BSOS01000041.1"/>
</dbReference>
<evidence type="ECO:0008006" key="4">
    <source>
        <dbReference type="Google" id="ProtNLM"/>
    </source>
</evidence>
<accession>A0ABQ6A4U5</accession>
<dbReference type="EMBL" id="BSOS01000041">
    <property type="protein sequence ID" value="GLR66866.1"/>
    <property type="molecule type" value="Genomic_DNA"/>
</dbReference>
<comment type="caution">
    <text evidence="2">The sequence shown here is derived from an EMBL/GenBank/DDBJ whole genome shotgun (WGS) entry which is preliminary data.</text>
</comment>
<feature type="transmembrane region" description="Helical" evidence="1">
    <location>
        <begin position="89"/>
        <end position="108"/>
    </location>
</feature>
<dbReference type="InterPro" id="IPR058965">
    <property type="entry name" value="SOI/HabA-like"/>
</dbReference>
<keyword evidence="1" id="KW-0472">Membrane</keyword>
<reference evidence="3" key="1">
    <citation type="journal article" date="2019" name="Int. J. Syst. Evol. Microbiol.">
        <title>The Global Catalogue of Microorganisms (GCM) 10K type strain sequencing project: providing services to taxonomists for standard genome sequencing and annotation.</title>
        <authorList>
            <consortium name="The Broad Institute Genomics Platform"/>
            <consortium name="The Broad Institute Genome Sequencing Center for Infectious Disease"/>
            <person name="Wu L."/>
            <person name="Ma J."/>
        </authorList>
    </citation>
    <scope>NUCLEOTIDE SEQUENCE [LARGE SCALE GENOMIC DNA]</scope>
    <source>
        <strain evidence="3">NBRC 112502</strain>
    </source>
</reference>
<dbReference type="Proteomes" id="UP001156641">
    <property type="component" value="Unassembled WGS sequence"/>
</dbReference>
<feature type="transmembrane region" description="Helical" evidence="1">
    <location>
        <begin position="12"/>
        <end position="37"/>
    </location>
</feature>
<sequence>MNTMNFVQRRLMGHAALIMLIGFVAGVGLLVSAVGGIEVLPGKIIPIALFGSVPGWTAAHLGGMLNAILMIVVALMLPVLGFSLKTSGNLGLMLIGTGWANTLFYWASLLSPNQALTFGANRFGPASMIAVLGLLPALVFVVVAIVAFVMIARQAFRPGSREV</sequence>
<evidence type="ECO:0000256" key="1">
    <source>
        <dbReference type="SAM" id="Phobius"/>
    </source>
</evidence>
<name>A0ABQ6A4U5_9PROT</name>
<feature type="transmembrane region" description="Helical" evidence="1">
    <location>
        <begin position="128"/>
        <end position="151"/>
    </location>
</feature>
<evidence type="ECO:0000313" key="2">
    <source>
        <dbReference type="EMBL" id="GLR66866.1"/>
    </source>
</evidence>
<organism evidence="2 3">
    <name type="scientific">Acidocella aquatica</name>
    <dbReference type="NCBI Taxonomy" id="1922313"/>
    <lineage>
        <taxon>Bacteria</taxon>
        <taxon>Pseudomonadati</taxon>
        <taxon>Pseudomonadota</taxon>
        <taxon>Alphaproteobacteria</taxon>
        <taxon>Acetobacterales</taxon>
        <taxon>Acidocellaceae</taxon>
        <taxon>Acidocella</taxon>
    </lineage>
</organism>
<keyword evidence="1" id="KW-0812">Transmembrane</keyword>